<dbReference type="AlphaFoldDB" id="I2GBN1"/>
<keyword evidence="2" id="KW-1185">Reference proteome</keyword>
<dbReference type="EMBL" id="CAIT01000004">
    <property type="protein sequence ID" value="CCH51305.1"/>
    <property type="molecule type" value="Genomic_DNA"/>
</dbReference>
<evidence type="ECO:0000313" key="1">
    <source>
        <dbReference type="EMBL" id="CCH51305.1"/>
    </source>
</evidence>
<organism evidence="1 2">
    <name type="scientific">Fibrisoma limi BUZ 3</name>
    <dbReference type="NCBI Taxonomy" id="1185876"/>
    <lineage>
        <taxon>Bacteria</taxon>
        <taxon>Pseudomonadati</taxon>
        <taxon>Bacteroidota</taxon>
        <taxon>Cytophagia</taxon>
        <taxon>Cytophagales</taxon>
        <taxon>Spirosomataceae</taxon>
        <taxon>Fibrisoma</taxon>
    </lineage>
</organism>
<gene>
    <name evidence="1" type="ORF">BN8_00222</name>
</gene>
<reference evidence="1 2" key="1">
    <citation type="journal article" date="2012" name="J. Bacteriol.">
        <title>Genome Sequence of the Filamentous Bacterium Fibrisoma limi BUZ 3T.</title>
        <authorList>
            <person name="Filippini M."/>
            <person name="Qi W."/>
            <person name="Jaenicke S."/>
            <person name="Goesmann A."/>
            <person name="Smits T.H."/>
            <person name="Bagheri H.C."/>
        </authorList>
    </citation>
    <scope>NUCLEOTIDE SEQUENCE [LARGE SCALE GENOMIC DNA]</scope>
    <source>
        <strain evidence="2">BUZ 3T</strain>
    </source>
</reference>
<dbReference type="RefSeq" id="WP_009279893.1">
    <property type="nucleotide sequence ID" value="NZ_CAIT01000004.1"/>
</dbReference>
<dbReference type="OrthoDB" id="9817803at2"/>
<dbReference type="Proteomes" id="UP000009309">
    <property type="component" value="Unassembled WGS sequence"/>
</dbReference>
<name>I2GBN1_9BACT</name>
<evidence type="ECO:0000313" key="2">
    <source>
        <dbReference type="Proteomes" id="UP000009309"/>
    </source>
</evidence>
<sequence length="313" mass="35202">MKHLLRALFVLMLLGVGPEQRVLAQMDSLPLADTIHLTKQQAFLSFRRSYDYHYASGLSDMQLRPLLRQSTNPATRKYVRRGQQAQHVNVGMNAAGYGLFMGGLFTPLHRPETNLSMMLGGVGLFYGSLIVTGQRARQYEKAVRSHNQFLRGQSADYYAPLFDRGFQVRPLSLADTISVVRRGLSNRYTYRGIQLHPGGQLTKLADRLGNQDVKDGLQYNRRVEYIAGLINTLSISFLLPRIMLFGIQRANGRSATLNSPLVWGSLAGLTFGHGLRIHANRVQLQTVQLLNDRIRNQPPPTILTEFERSPSNP</sequence>
<dbReference type="eggNOG" id="ENOG502ZICE">
    <property type="taxonomic scope" value="Bacteria"/>
</dbReference>
<protein>
    <submittedName>
        <fullName evidence="1">Uncharacterized protein</fullName>
    </submittedName>
</protein>
<proteinExistence type="predicted"/>
<comment type="caution">
    <text evidence="1">The sequence shown here is derived from an EMBL/GenBank/DDBJ whole genome shotgun (WGS) entry which is preliminary data.</text>
</comment>
<accession>I2GBN1</accession>